<evidence type="ECO:0000256" key="8">
    <source>
        <dbReference type="RuleBase" id="RU003825"/>
    </source>
</evidence>
<keyword evidence="12" id="KW-1185">Reference proteome</keyword>
<dbReference type="EMBL" id="KV407457">
    <property type="protein sequence ID" value="KZF23284.1"/>
    <property type="molecule type" value="Genomic_DNA"/>
</dbReference>
<organism evidence="11 12">
    <name type="scientific">Xylona heveae (strain CBS 132557 / TC161)</name>
    <dbReference type="NCBI Taxonomy" id="1328760"/>
    <lineage>
        <taxon>Eukaryota</taxon>
        <taxon>Fungi</taxon>
        <taxon>Dikarya</taxon>
        <taxon>Ascomycota</taxon>
        <taxon>Pezizomycotina</taxon>
        <taxon>Xylonomycetes</taxon>
        <taxon>Xylonales</taxon>
        <taxon>Xylonaceae</taxon>
        <taxon>Xylona</taxon>
    </lineage>
</organism>
<dbReference type="GO" id="GO:0043771">
    <property type="term" value="F:cytidine kinase activity"/>
    <property type="evidence" value="ECO:0007669"/>
    <property type="project" value="RHEA"/>
</dbReference>
<dbReference type="InterPro" id="IPR006083">
    <property type="entry name" value="PRK/URK"/>
</dbReference>
<dbReference type="Pfam" id="PF14681">
    <property type="entry name" value="UPRTase"/>
    <property type="match status" value="1"/>
</dbReference>
<dbReference type="InterPro" id="IPR000764">
    <property type="entry name" value="Uridine_kinase-like"/>
</dbReference>
<keyword evidence="6 8" id="KW-0418">Kinase</keyword>
<dbReference type="FunFam" id="3.40.50.300:FF:000339">
    <property type="entry name" value="Uridine kinase"/>
    <property type="match status" value="1"/>
</dbReference>
<protein>
    <recommendedName>
        <fullName evidence="8">Uridine kinase</fullName>
        <ecNumber evidence="8">2.7.1.48</ecNumber>
    </recommendedName>
</protein>
<dbReference type="Gene3D" id="3.40.50.2020">
    <property type="match status" value="1"/>
</dbReference>
<proteinExistence type="inferred from homology"/>
<dbReference type="Pfam" id="PF00485">
    <property type="entry name" value="PRK"/>
    <property type="match status" value="1"/>
</dbReference>
<dbReference type="UniPathway" id="UPA00574">
    <property type="reaction ID" value="UER00637"/>
</dbReference>
<dbReference type="UniPathway" id="UPA00579">
    <property type="reaction ID" value="UER00640"/>
</dbReference>
<keyword evidence="7 8" id="KW-0067">ATP-binding</keyword>
<evidence type="ECO:0000256" key="2">
    <source>
        <dbReference type="ARBA" id="ARBA00004784"/>
    </source>
</evidence>
<dbReference type="EC" id="2.7.1.48" evidence="8"/>
<dbReference type="FunFam" id="3.40.50.2020:FF:000010">
    <property type="entry name" value="Uridine-cytidine kinase"/>
    <property type="match status" value="1"/>
</dbReference>
<dbReference type="InterPro" id="IPR000836">
    <property type="entry name" value="PRTase_dom"/>
</dbReference>
<sequence length="469" mass="52816">MASDRMGSIGGPQRAHYSPPWANTSIIGVAGSSGSGKTSLAMAIVSSLNLPWVVVLSMDSYYRPLTPEQSEKAYRNEYDFDSPEAIDFDALLQTLRDLKQGKKADIPVYSFEKHQRETKTIPIYSPHVLVVEGIFALYDPRVVELMDMRIYAEADLDVCLARRITRDVRDRGRDIEGCIKQWFSFVKPNYNRFVEPQRVNADIIVPRSIENRVAIDMVVQHIQRILTQKSQKHQDDLHKLGIAVKDEPLSPNVLLLKQTPQIVAMSTILQNPSTHQVDFVFYFDRLTTLLITRAMENMRYREATVTTPHGNTYHGLLPAGEVRSDVPESTGLAYAPQVSAVVILRAGSSMETGLKRVIPDCRTGRLLIQTNYRTGEPELHYQKLPEKIDQDEGVLLLDPQMSSGGAALMAVKVLVDHGIPEEKITFVTYFGGRLGINRLLTVFPDIKVVVSQVVEDVEERWIADRYFGC</sequence>
<accession>A0A165HC70</accession>
<dbReference type="Gene3D" id="3.40.50.300">
    <property type="entry name" value="P-loop containing nucleotide triphosphate hydrolases"/>
    <property type="match status" value="1"/>
</dbReference>
<dbReference type="NCBIfam" id="TIGR00235">
    <property type="entry name" value="udk"/>
    <property type="match status" value="1"/>
</dbReference>
<dbReference type="GO" id="GO:0005524">
    <property type="term" value="F:ATP binding"/>
    <property type="evidence" value="ECO:0007669"/>
    <property type="project" value="UniProtKB-KW"/>
</dbReference>
<comment type="catalytic activity">
    <reaction evidence="8">
        <text>cytidine + ATP = CMP + ADP + H(+)</text>
        <dbReference type="Rhea" id="RHEA:24674"/>
        <dbReference type="ChEBI" id="CHEBI:15378"/>
        <dbReference type="ChEBI" id="CHEBI:17562"/>
        <dbReference type="ChEBI" id="CHEBI:30616"/>
        <dbReference type="ChEBI" id="CHEBI:60377"/>
        <dbReference type="ChEBI" id="CHEBI:456216"/>
        <dbReference type="EC" id="2.7.1.48"/>
    </reaction>
</comment>
<dbReference type="Proteomes" id="UP000076632">
    <property type="component" value="Unassembled WGS sequence"/>
</dbReference>
<evidence type="ECO:0000259" key="10">
    <source>
        <dbReference type="Pfam" id="PF14681"/>
    </source>
</evidence>
<reference evidence="11 12" key="1">
    <citation type="journal article" date="2016" name="Fungal Biol.">
        <title>The genome of Xylona heveae provides a window into fungal endophytism.</title>
        <authorList>
            <person name="Gazis R."/>
            <person name="Kuo A."/>
            <person name="Riley R."/>
            <person name="LaButti K."/>
            <person name="Lipzen A."/>
            <person name="Lin J."/>
            <person name="Amirebrahimi M."/>
            <person name="Hesse C.N."/>
            <person name="Spatafora J.W."/>
            <person name="Henrissat B."/>
            <person name="Hainaut M."/>
            <person name="Grigoriev I.V."/>
            <person name="Hibbett D.S."/>
        </authorList>
    </citation>
    <scope>NUCLEOTIDE SEQUENCE [LARGE SCALE GENOMIC DNA]</scope>
    <source>
        <strain evidence="11 12">TC161</strain>
    </source>
</reference>
<dbReference type="InParanoid" id="A0A165HC70"/>
<dbReference type="SUPFAM" id="SSF52540">
    <property type="entry name" value="P-loop containing nucleoside triphosphate hydrolases"/>
    <property type="match status" value="1"/>
</dbReference>
<dbReference type="GO" id="GO:0004849">
    <property type="term" value="F:uridine kinase activity"/>
    <property type="evidence" value="ECO:0007669"/>
    <property type="project" value="UniProtKB-EC"/>
</dbReference>
<evidence type="ECO:0000256" key="7">
    <source>
        <dbReference type="ARBA" id="ARBA00022840"/>
    </source>
</evidence>
<comment type="similarity">
    <text evidence="3 8">Belongs to the uridine kinase family.</text>
</comment>
<evidence type="ECO:0000256" key="6">
    <source>
        <dbReference type="ARBA" id="ARBA00022777"/>
    </source>
</evidence>
<dbReference type="OrthoDB" id="738517at2759"/>
<evidence type="ECO:0000313" key="11">
    <source>
        <dbReference type="EMBL" id="KZF23284.1"/>
    </source>
</evidence>
<name>A0A165HC70_XYLHT</name>
<dbReference type="InterPro" id="IPR029057">
    <property type="entry name" value="PRTase-like"/>
</dbReference>
<feature type="domain" description="Phosphoribulokinase/uridine kinase" evidence="9">
    <location>
        <begin position="26"/>
        <end position="213"/>
    </location>
</feature>
<dbReference type="PANTHER" id="PTHR10285">
    <property type="entry name" value="URIDINE KINASE"/>
    <property type="match status" value="1"/>
</dbReference>
<gene>
    <name evidence="11" type="ORF">L228DRAFT_219543</name>
</gene>
<evidence type="ECO:0000313" key="12">
    <source>
        <dbReference type="Proteomes" id="UP000076632"/>
    </source>
</evidence>
<feature type="domain" description="Phosphoribosyltransferase" evidence="10">
    <location>
        <begin position="258"/>
        <end position="460"/>
    </location>
</feature>
<dbReference type="GO" id="GO:0044206">
    <property type="term" value="P:UMP salvage"/>
    <property type="evidence" value="ECO:0007669"/>
    <property type="project" value="UniProtKB-UniPathway"/>
</dbReference>
<keyword evidence="4 8" id="KW-0808">Transferase</keyword>
<dbReference type="FunCoup" id="A0A165HC70">
    <property type="interactions" value="819"/>
</dbReference>
<dbReference type="InterPro" id="IPR027417">
    <property type="entry name" value="P-loop_NTPase"/>
</dbReference>
<dbReference type="STRING" id="1328760.A0A165HC70"/>
<dbReference type="GO" id="GO:0044211">
    <property type="term" value="P:CTP salvage"/>
    <property type="evidence" value="ECO:0007669"/>
    <property type="project" value="UniProtKB-UniPathway"/>
</dbReference>
<dbReference type="SUPFAM" id="SSF53271">
    <property type="entry name" value="PRTase-like"/>
    <property type="match status" value="1"/>
</dbReference>
<dbReference type="CDD" id="cd02023">
    <property type="entry name" value="UMPK"/>
    <property type="match status" value="1"/>
</dbReference>
<dbReference type="PRINTS" id="PR00988">
    <property type="entry name" value="URIDINKINASE"/>
</dbReference>
<comment type="pathway">
    <text evidence="2 8">Pyrimidine metabolism; CTP biosynthesis via salvage pathway; CTP from cytidine: step 1/3.</text>
</comment>
<dbReference type="AlphaFoldDB" id="A0A165HC70"/>
<comment type="pathway">
    <text evidence="1 8">Pyrimidine metabolism; UMP biosynthesis via salvage pathway; UMP from uridine: step 1/1.</text>
</comment>
<evidence type="ECO:0000256" key="4">
    <source>
        <dbReference type="ARBA" id="ARBA00022679"/>
    </source>
</evidence>
<evidence type="ECO:0000259" key="9">
    <source>
        <dbReference type="Pfam" id="PF00485"/>
    </source>
</evidence>
<evidence type="ECO:0000256" key="3">
    <source>
        <dbReference type="ARBA" id="ARBA00005408"/>
    </source>
</evidence>
<dbReference type="GeneID" id="28895360"/>
<dbReference type="NCBIfam" id="NF004018">
    <property type="entry name" value="PRK05480.1"/>
    <property type="match status" value="1"/>
</dbReference>
<comment type="catalytic activity">
    <reaction evidence="8">
        <text>uridine + ATP = UMP + ADP + H(+)</text>
        <dbReference type="Rhea" id="RHEA:16825"/>
        <dbReference type="ChEBI" id="CHEBI:15378"/>
        <dbReference type="ChEBI" id="CHEBI:16704"/>
        <dbReference type="ChEBI" id="CHEBI:30616"/>
        <dbReference type="ChEBI" id="CHEBI:57865"/>
        <dbReference type="ChEBI" id="CHEBI:456216"/>
        <dbReference type="EC" id="2.7.1.48"/>
    </reaction>
</comment>
<dbReference type="RefSeq" id="XP_018188839.1">
    <property type="nucleotide sequence ID" value="XM_018330223.1"/>
</dbReference>
<evidence type="ECO:0000256" key="5">
    <source>
        <dbReference type="ARBA" id="ARBA00022741"/>
    </source>
</evidence>
<evidence type="ECO:0000256" key="1">
    <source>
        <dbReference type="ARBA" id="ARBA00004690"/>
    </source>
</evidence>
<dbReference type="CDD" id="cd06223">
    <property type="entry name" value="PRTases_typeI"/>
    <property type="match status" value="1"/>
</dbReference>
<dbReference type="OMA" id="EPQLHCE"/>
<keyword evidence="5 8" id="KW-0547">Nucleotide-binding</keyword>